<keyword evidence="2" id="KW-1185">Reference proteome</keyword>
<evidence type="ECO:0000256" key="1">
    <source>
        <dbReference type="SAM" id="MobiDB-lite"/>
    </source>
</evidence>
<feature type="region of interest" description="Disordered" evidence="1">
    <location>
        <begin position="309"/>
        <end position="344"/>
    </location>
</feature>
<dbReference type="AlphaFoldDB" id="A0A915JJ04"/>
<protein>
    <submittedName>
        <fullName evidence="3">Uncharacterized protein</fullName>
    </submittedName>
</protein>
<name>A0A915JJ04_ROMCU</name>
<accession>A0A915JJ04</accession>
<feature type="region of interest" description="Disordered" evidence="1">
    <location>
        <begin position="10"/>
        <end position="68"/>
    </location>
</feature>
<evidence type="ECO:0000313" key="2">
    <source>
        <dbReference type="Proteomes" id="UP000887565"/>
    </source>
</evidence>
<dbReference type="WBParaSite" id="nRc.2.0.1.t26098-RA">
    <property type="protein sequence ID" value="nRc.2.0.1.t26098-RA"/>
    <property type="gene ID" value="nRc.2.0.1.g26098"/>
</dbReference>
<dbReference type="Proteomes" id="UP000887565">
    <property type="component" value="Unplaced"/>
</dbReference>
<feature type="compositionally biased region" description="Basic and acidic residues" evidence="1">
    <location>
        <begin position="334"/>
        <end position="344"/>
    </location>
</feature>
<evidence type="ECO:0000313" key="3">
    <source>
        <dbReference type="WBParaSite" id="nRc.2.0.1.t26098-RA"/>
    </source>
</evidence>
<organism evidence="2 3">
    <name type="scientific">Romanomermis culicivorax</name>
    <name type="common">Nematode worm</name>
    <dbReference type="NCBI Taxonomy" id="13658"/>
    <lineage>
        <taxon>Eukaryota</taxon>
        <taxon>Metazoa</taxon>
        <taxon>Ecdysozoa</taxon>
        <taxon>Nematoda</taxon>
        <taxon>Enoplea</taxon>
        <taxon>Dorylaimia</taxon>
        <taxon>Mermithida</taxon>
        <taxon>Mermithoidea</taxon>
        <taxon>Mermithidae</taxon>
        <taxon>Romanomermis</taxon>
    </lineage>
</organism>
<feature type="compositionally biased region" description="Low complexity" evidence="1">
    <location>
        <begin position="311"/>
        <end position="325"/>
    </location>
</feature>
<reference evidence="3" key="1">
    <citation type="submission" date="2022-11" db="UniProtKB">
        <authorList>
            <consortium name="WormBaseParasite"/>
        </authorList>
    </citation>
    <scope>IDENTIFICATION</scope>
</reference>
<sequence length="369" mass="41763">MDLINVVETRAKTSRKLATTPQTDLEVPETPDKDKVVDPTDLPNQDPWPFTQQQSHPTQDNKKKPHSLLFGHEPLLGVDATTATKGLLINNFDTYHTVEEGCPIKADIQQHLEHLKIDEKVIKQTTGEGPNPSAKHSNKTALGTLLMHTPYGISSKIMDYMYNRFDMVPIIFEETRAKTHAEGNNITLDKWYQEDCWFFKTTHCKWESMCFCDPFLLTNYNGDENLSQLEELDVDIDTATQLKADKETEEEAWREYARRQHELQLAQGTAPMLPSIPPKLQLDPFLENVVSQALSNKYILGTELTSQDAYSQETTTTGSEPSEPQITLMQPKPETAKDTDEMEKLTKVIVEETPPPLIAASIPQPMARV</sequence>
<proteinExistence type="predicted"/>